<dbReference type="AlphaFoldDB" id="A0AAW1MDV5"/>
<evidence type="ECO:0000313" key="3">
    <source>
        <dbReference type="Proteomes" id="UP001458880"/>
    </source>
</evidence>
<protein>
    <submittedName>
        <fullName evidence="2">Uncharacterized protein</fullName>
    </submittedName>
</protein>
<dbReference type="EMBL" id="JASPKY010000057">
    <property type="protein sequence ID" value="KAK9744535.1"/>
    <property type="molecule type" value="Genomic_DNA"/>
</dbReference>
<proteinExistence type="predicted"/>
<accession>A0AAW1MDV5</accession>
<evidence type="ECO:0000256" key="1">
    <source>
        <dbReference type="SAM" id="MobiDB-lite"/>
    </source>
</evidence>
<name>A0AAW1MDV5_POPJA</name>
<keyword evidence="3" id="KW-1185">Reference proteome</keyword>
<gene>
    <name evidence="2" type="ORF">QE152_g7682</name>
</gene>
<comment type="caution">
    <text evidence="2">The sequence shown here is derived from an EMBL/GenBank/DDBJ whole genome shotgun (WGS) entry which is preliminary data.</text>
</comment>
<organism evidence="2 3">
    <name type="scientific">Popillia japonica</name>
    <name type="common">Japanese beetle</name>
    <dbReference type="NCBI Taxonomy" id="7064"/>
    <lineage>
        <taxon>Eukaryota</taxon>
        <taxon>Metazoa</taxon>
        <taxon>Ecdysozoa</taxon>
        <taxon>Arthropoda</taxon>
        <taxon>Hexapoda</taxon>
        <taxon>Insecta</taxon>
        <taxon>Pterygota</taxon>
        <taxon>Neoptera</taxon>
        <taxon>Endopterygota</taxon>
        <taxon>Coleoptera</taxon>
        <taxon>Polyphaga</taxon>
        <taxon>Scarabaeiformia</taxon>
        <taxon>Scarabaeidae</taxon>
        <taxon>Rutelinae</taxon>
        <taxon>Popillia</taxon>
    </lineage>
</organism>
<sequence>MVAPGQSLIQDQAQVPAGGTPRQNQSINGNVGRCRSYTIRKAHGGALLPADLQSPTRHPLENRVNSSLQTATEDDLAPTDCVHRRVVRIYRQITTAVSSAYTARLHPGSRGRSAMKSKKSSTQMALNTTYYNLKILRG</sequence>
<reference evidence="2 3" key="1">
    <citation type="journal article" date="2024" name="BMC Genomics">
        <title>De novo assembly and annotation of Popillia japonica's genome with initial clues to its potential as an invasive pest.</title>
        <authorList>
            <person name="Cucini C."/>
            <person name="Boschi S."/>
            <person name="Funari R."/>
            <person name="Cardaioli E."/>
            <person name="Iannotti N."/>
            <person name="Marturano G."/>
            <person name="Paoli F."/>
            <person name="Bruttini M."/>
            <person name="Carapelli A."/>
            <person name="Frati F."/>
            <person name="Nardi F."/>
        </authorList>
    </citation>
    <scope>NUCLEOTIDE SEQUENCE [LARGE SCALE GENOMIC DNA]</scope>
    <source>
        <strain evidence="2">DMR45628</strain>
    </source>
</reference>
<evidence type="ECO:0000313" key="2">
    <source>
        <dbReference type="EMBL" id="KAK9744535.1"/>
    </source>
</evidence>
<feature type="region of interest" description="Disordered" evidence="1">
    <location>
        <begin position="1"/>
        <end position="30"/>
    </location>
</feature>
<dbReference type="Proteomes" id="UP001458880">
    <property type="component" value="Unassembled WGS sequence"/>
</dbReference>